<organism evidence="2 3">
    <name type="scientific">Lentinus tigrinus ALCF2SS1-6</name>
    <dbReference type="NCBI Taxonomy" id="1328759"/>
    <lineage>
        <taxon>Eukaryota</taxon>
        <taxon>Fungi</taxon>
        <taxon>Dikarya</taxon>
        <taxon>Basidiomycota</taxon>
        <taxon>Agaricomycotina</taxon>
        <taxon>Agaricomycetes</taxon>
        <taxon>Polyporales</taxon>
        <taxon>Polyporaceae</taxon>
        <taxon>Lentinus</taxon>
    </lineage>
</organism>
<evidence type="ECO:0000313" key="3">
    <source>
        <dbReference type="Proteomes" id="UP000313359"/>
    </source>
</evidence>
<proteinExistence type="predicted"/>
<keyword evidence="3" id="KW-1185">Reference proteome</keyword>
<accession>A0A5C2SJK2</accession>
<dbReference type="Proteomes" id="UP000313359">
    <property type="component" value="Unassembled WGS sequence"/>
</dbReference>
<feature type="region of interest" description="Disordered" evidence="1">
    <location>
        <begin position="1"/>
        <end position="21"/>
    </location>
</feature>
<reference evidence="2" key="1">
    <citation type="journal article" date="2018" name="Genome Biol. Evol.">
        <title>Genomics and development of Lentinus tigrinus, a white-rot wood-decaying mushroom with dimorphic fruiting bodies.</title>
        <authorList>
            <person name="Wu B."/>
            <person name="Xu Z."/>
            <person name="Knudson A."/>
            <person name="Carlson A."/>
            <person name="Chen N."/>
            <person name="Kovaka S."/>
            <person name="LaButti K."/>
            <person name="Lipzen A."/>
            <person name="Pennachio C."/>
            <person name="Riley R."/>
            <person name="Schakwitz W."/>
            <person name="Umezawa K."/>
            <person name="Ohm R.A."/>
            <person name="Grigoriev I.V."/>
            <person name="Nagy L.G."/>
            <person name="Gibbons J."/>
            <person name="Hibbett D."/>
        </authorList>
    </citation>
    <scope>NUCLEOTIDE SEQUENCE [LARGE SCALE GENOMIC DNA]</scope>
    <source>
        <strain evidence="2">ALCF2SS1-6</strain>
    </source>
</reference>
<evidence type="ECO:0000313" key="2">
    <source>
        <dbReference type="EMBL" id="RPD61616.1"/>
    </source>
</evidence>
<gene>
    <name evidence="2" type="ORF">L227DRAFT_574109</name>
</gene>
<sequence length="91" mass="9897">MQANSNTHSEPDPPVPDNTAFHDFDEAMNWLDQYFDLTNAINTVTDEPPPPAPPPQPQPIVIAVRDLIALPEDAVLVVVSSPSSLTTRTAH</sequence>
<dbReference type="EMBL" id="ML122261">
    <property type="protein sequence ID" value="RPD61616.1"/>
    <property type="molecule type" value="Genomic_DNA"/>
</dbReference>
<protein>
    <submittedName>
        <fullName evidence="2">Uncharacterized protein</fullName>
    </submittedName>
</protein>
<name>A0A5C2SJK2_9APHY</name>
<dbReference type="AlphaFoldDB" id="A0A5C2SJK2"/>
<evidence type="ECO:0000256" key="1">
    <source>
        <dbReference type="SAM" id="MobiDB-lite"/>
    </source>
</evidence>